<evidence type="ECO:0000313" key="11">
    <source>
        <dbReference type="Proteomes" id="UP000295765"/>
    </source>
</evidence>
<feature type="transmembrane region" description="Helical" evidence="8">
    <location>
        <begin position="464"/>
        <end position="482"/>
    </location>
</feature>
<evidence type="ECO:0000256" key="6">
    <source>
        <dbReference type="ARBA" id="ARBA00022989"/>
    </source>
</evidence>
<reference evidence="10 11" key="1">
    <citation type="submission" date="2019-03" db="EMBL/GenBank/DDBJ databases">
        <title>Genomic Encyclopedia of Type Strains, Phase IV (KMG-IV): sequencing the most valuable type-strain genomes for metagenomic binning, comparative biology and taxonomic classification.</title>
        <authorList>
            <person name="Goeker M."/>
        </authorList>
    </citation>
    <scope>NUCLEOTIDE SEQUENCE [LARGE SCALE GENOMIC DNA]</scope>
    <source>
        <strain evidence="10 11">DSM 25287</strain>
    </source>
</reference>
<keyword evidence="7 8" id="KW-0472">Membrane</keyword>
<dbReference type="GO" id="GO:0005886">
    <property type="term" value="C:plasma membrane"/>
    <property type="evidence" value="ECO:0007669"/>
    <property type="project" value="UniProtKB-SubCell"/>
</dbReference>
<feature type="transmembrane region" description="Helical" evidence="8">
    <location>
        <begin position="639"/>
        <end position="660"/>
    </location>
</feature>
<feature type="transmembrane region" description="Helical" evidence="8">
    <location>
        <begin position="541"/>
        <end position="566"/>
    </location>
</feature>
<feature type="transmembrane region" description="Helical" evidence="8">
    <location>
        <begin position="93"/>
        <end position="113"/>
    </location>
</feature>
<dbReference type="Pfam" id="PF02554">
    <property type="entry name" value="CstA"/>
    <property type="match status" value="1"/>
</dbReference>
<name>A0A4R2L7K4_9GAMM</name>
<feature type="transmembrane region" description="Helical" evidence="8">
    <location>
        <begin position="221"/>
        <end position="237"/>
    </location>
</feature>
<evidence type="ECO:0000256" key="5">
    <source>
        <dbReference type="ARBA" id="ARBA00022692"/>
    </source>
</evidence>
<keyword evidence="4" id="KW-1003">Cell membrane</keyword>
<dbReference type="EMBL" id="SLWY01000009">
    <property type="protein sequence ID" value="TCO81300.1"/>
    <property type="molecule type" value="Genomic_DNA"/>
</dbReference>
<feature type="transmembrane region" description="Helical" evidence="8">
    <location>
        <begin position="160"/>
        <end position="183"/>
    </location>
</feature>
<comment type="caution">
    <text evidence="10">The sequence shown here is derived from an EMBL/GenBank/DDBJ whole genome shotgun (WGS) entry which is preliminary data.</text>
</comment>
<feature type="domain" description="CstA N-terminal" evidence="9">
    <location>
        <begin position="33"/>
        <end position="591"/>
    </location>
</feature>
<dbReference type="Proteomes" id="UP000295765">
    <property type="component" value="Unassembled WGS sequence"/>
</dbReference>
<feature type="transmembrane region" description="Helical" evidence="8">
    <location>
        <begin position="189"/>
        <end position="209"/>
    </location>
</feature>
<sequence>MNRITSHFGWAALAALGAGALGVVALSRGETINALWLVVAAVSVYLIAYRYYSLYLAREVAGLDATRMTPAWRHNDGLDYVPTNRYVLFGHHFAAIAGAGPLVGPVLAAQMGYLPGTLWILAGVVFAGAVQDFLVLFVSTRRDGRSLGDLVKSELGLIPGVIALFGTFMIMVIILAVLALIVVKALAESPWGTFTVAATIPLAIFMGIYTRYIRPGRIGEVSVIGFVVLMAAIIYGGDVAASPTWGPLLTFDGKSLTWMLIGYGFVASVLPVWLLLAPRDYLSTFLKIGTIVGLAIGIVIVAPQMKMPALTRFIDGSGPVWSGSLFPFLFITIACGAVSGFHALISSGTTPKLLENETQARFIGYGGMLAESFVAIMALTAASVIEPGVYFAMNSPAAVLGTTPESAAQVINGWGFMITPEVLTSTAQAVGEHSIISRAGGAPTLAVGMAQILSQVFGGHSMQAFWYHFAILFEALFILTAVDAGTRAGRFMLQDLLGTFVPALKRTESLLASLIATGLCVAAWGYFLYQGVVDPLGGINTLWPLFGIANQMLAAIALTLCTVVLFKMKRERAAWVTVVPTLWLLTCTLTAGWQKIFHADPKISFLARAAKYSDALANGKVLAPAKSLGEMSRVIFNDYLDAALCALFMGVVISVLVYGVRACLQARASHRPTANETAFEPLPAEARAEATP</sequence>
<feature type="transmembrane region" description="Helical" evidence="8">
    <location>
        <begin position="35"/>
        <end position="52"/>
    </location>
</feature>
<evidence type="ECO:0000256" key="1">
    <source>
        <dbReference type="ARBA" id="ARBA00004651"/>
    </source>
</evidence>
<dbReference type="InterPro" id="IPR003706">
    <property type="entry name" value="CstA_N"/>
</dbReference>
<evidence type="ECO:0000256" key="2">
    <source>
        <dbReference type="ARBA" id="ARBA00007755"/>
    </source>
</evidence>
<evidence type="ECO:0000256" key="4">
    <source>
        <dbReference type="ARBA" id="ARBA00022475"/>
    </source>
</evidence>
<organism evidence="10 11">
    <name type="scientific">Plasticicumulans lactativorans</name>
    <dbReference type="NCBI Taxonomy" id="1133106"/>
    <lineage>
        <taxon>Bacteria</taxon>
        <taxon>Pseudomonadati</taxon>
        <taxon>Pseudomonadota</taxon>
        <taxon>Gammaproteobacteria</taxon>
        <taxon>Candidatus Competibacteraceae</taxon>
        <taxon>Plasticicumulans</taxon>
    </lineage>
</organism>
<dbReference type="InterPro" id="IPR051605">
    <property type="entry name" value="CstA"/>
</dbReference>
<keyword evidence="3" id="KW-0813">Transport</keyword>
<dbReference type="PANTHER" id="PTHR30252:SF3">
    <property type="entry name" value="PYRUVATE_PROTON SYMPORTER BTST"/>
    <property type="match status" value="1"/>
</dbReference>
<evidence type="ECO:0000256" key="8">
    <source>
        <dbReference type="SAM" id="Phobius"/>
    </source>
</evidence>
<feature type="transmembrane region" description="Helical" evidence="8">
    <location>
        <begin position="573"/>
        <end position="593"/>
    </location>
</feature>
<feature type="transmembrane region" description="Helical" evidence="8">
    <location>
        <begin position="284"/>
        <end position="305"/>
    </location>
</feature>
<feature type="transmembrane region" description="Helical" evidence="8">
    <location>
        <begin position="257"/>
        <end position="277"/>
    </location>
</feature>
<evidence type="ECO:0000313" key="10">
    <source>
        <dbReference type="EMBL" id="TCO81300.1"/>
    </source>
</evidence>
<keyword evidence="11" id="KW-1185">Reference proteome</keyword>
<keyword evidence="5 8" id="KW-0812">Transmembrane</keyword>
<proteinExistence type="inferred from homology"/>
<dbReference type="GO" id="GO:0009267">
    <property type="term" value="P:cellular response to starvation"/>
    <property type="evidence" value="ECO:0007669"/>
    <property type="project" value="InterPro"/>
</dbReference>
<gene>
    <name evidence="10" type="ORF">EV699_109142</name>
</gene>
<comment type="subcellular location">
    <subcellularLocation>
        <location evidence="1">Cell membrane</location>
        <topology evidence="1">Multi-pass membrane protein</topology>
    </subcellularLocation>
</comment>
<dbReference type="PANTHER" id="PTHR30252">
    <property type="entry name" value="INNER MEMBRANE PEPTIDE TRANSPORTER"/>
    <property type="match status" value="1"/>
</dbReference>
<evidence type="ECO:0000259" key="9">
    <source>
        <dbReference type="Pfam" id="PF02554"/>
    </source>
</evidence>
<evidence type="ECO:0000256" key="7">
    <source>
        <dbReference type="ARBA" id="ARBA00023136"/>
    </source>
</evidence>
<dbReference type="RefSeq" id="WP_243662612.1">
    <property type="nucleotide sequence ID" value="NZ_SLWY01000009.1"/>
</dbReference>
<accession>A0A4R2L7K4</accession>
<feature type="transmembrane region" description="Helical" evidence="8">
    <location>
        <begin position="365"/>
        <end position="385"/>
    </location>
</feature>
<dbReference type="AlphaFoldDB" id="A0A4R2L7K4"/>
<feature type="transmembrane region" description="Helical" evidence="8">
    <location>
        <begin position="510"/>
        <end position="529"/>
    </location>
</feature>
<feature type="transmembrane region" description="Helical" evidence="8">
    <location>
        <begin position="325"/>
        <end position="345"/>
    </location>
</feature>
<evidence type="ECO:0000256" key="3">
    <source>
        <dbReference type="ARBA" id="ARBA00022448"/>
    </source>
</evidence>
<feature type="transmembrane region" description="Helical" evidence="8">
    <location>
        <begin position="119"/>
        <end position="139"/>
    </location>
</feature>
<protein>
    <submittedName>
        <fullName evidence="10">Carbon starvation protein</fullName>
    </submittedName>
</protein>
<comment type="similarity">
    <text evidence="2">Belongs to the peptide transporter carbon starvation (CstA) (TC 2.A.114) family.</text>
</comment>
<keyword evidence="6 8" id="KW-1133">Transmembrane helix</keyword>